<dbReference type="EMBL" id="CP092625">
    <property type="protein sequence ID" value="UMM40705.1"/>
    <property type="molecule type" value="Genomic_DNA"/>
</dbReference>
<protein>
    <submittedName>
        <fullName evidence="2">Uncharacterized protein</fullName>
    </submittedName>
</protein>
<dbReference type="Proteomes" id="UP000829354">
    <property type="component" value="Chromosome X"/>
</dbReference>
<gene>
    <name evidence="2" type="ORF">L5515_017226</name>
</gene>
<proteinExistence type="predicted"/>
<name>A0AAE9FE57_CAEBR</name>
<sequence>MDSSDSTGKHLEAFIKKHMNAKDVKDNVTQTLDEDFDVEGVDNETGMVLSKKGSLEEAKEKMDYSPGPEARSCRQRKPWSTPKNLMRTIESFETRFSSHSSAVKSKKKSSHPENGSVLLGRTGQKIEWITVI</sequence>
<reference evidence="2 3" key="1">
    <citation type="submission" date="2022-04" db="EMBL/GenBank/DDBJ databases">
        <title>Chromosome-level reference genomes for two strains of Caenorhabditis briggsae: an improved platform for comparative genomics.</title>
        <authorList>
            <person name="Stevens L."/>
            <person name="Andersen E."/>
        </authorList>
    </citation>
    <scope>NUCLEOTIDE SEQUENCE [LARGE SCALE GENOMIC DNA]</scope>
    <source>
        <strain evidence="2">VX34</strain>
        <tissue evidence="2">Whole-organism</tissue>
    </source>
</reference>
<feature type="region of interest" description="Disordered" evidence="1">
    <location>
        <begin position="51"/>
        <end position="83"/>
    </location>
</feature>
<feature type="region of interest" description="Disordered" evidence="1">
    <location>
        <begin position="96"/>
        <end position="118"/>
    </location>
</feature>
<feature type="compositionally biased region" description="Basic and acidic residues" evidence="1">
    <location>
        <begin position="53"/>
        <end position="63"/>
    </location>
</feature>
<evidence type="ECO:0000313" key="2">
    <source>
        <dbReference type="EMBL" id="UMM40705.1"/>
    </source>
</evidence>
<accession>A0AAE9FE57</accession>
<keyword evidence="3" id="KW-1185">Reference proteome</keyword>
<dbReference type="AlphaFoldDB" id="A0AAE9FE57"/>
<evidence type="ECO:0000256" key="1">
    <source>
        <dbReference type="SAM" id="MobiDB-lite"/>
    </source>
</evidence>
<evidence type="ECO:0000313" key="3">
    <source>
        <dbReference type="Proteomes" id="UP000829354"/>
    </source>
</evidence>
<organism evidence="2 3">
    <name type="scientific">Caenorhabditis briggsae</name>
    <dbReference type="NCBI Taxonomy" id="6238"/>
    <lineage>
        <taxon>Eukaryota</taxon>
        <taxon>Metazoa</taxon>
        <taxon>Ecdysozoa</taxon>
        <taxon>Nematoda</taxon>
        <taxon>Chromadorea</taxon>
        <taxon>Rhabditida</taxon>
        <taxon>Rhabditina</taxon>
        <taxon>Rhabditomorpha</taxon>
        <taxon>Rhabditoidea</taxon>
        <taxon>Rhabditidae</taxon>
        <taxon>Peloderinae</taxon>
        <taxon>Caenorhabditis</taxon>
    </lineage>
</organism>